<dbReference type="CDD" id="cd13127">
    <property type="entry name" value="MATE_tuaB_like"/>
    <property type="match status" value="1"/>
</dbReference>
<dbReference type="OrthoDB" id="9770347at2"/>
<evidence type="ECO:0000256" key="5">
    <source>
        <dbReference type="ARBA" id="ARBA00022989"/>
    </source>
</evidence>
<feature type="transmembrane region" description="Helical" evidence="7">
    <location>
        <begin position="233"/>
        <end position="255"/>
    </location>
</feature>
<organism evidence="8 9">
    <name type="scientific">Microlunatus flavus</name>
    <dbReference type="NCBI Taxonomy" id="1036181"/>
    <lineage>
        <taxon>Bacteria</taxon>
        <taxon>Bacillati</taxon>
        <taxon>Actinomycetota</taxon>
        <taxon>Actinomycetes</taxon>
        <taxon>Propionibacteriales</taxon>
        <taxon>Propionibacteriaceae</taxon>
        <taxon>Microlunatus</taxon>
    </lineage>
</organism>
<dbReference type="RefSeq" id="WP_091178383.1">
    <property type="nucleotide sequence ID" value="NZ_FOFA01000002.1"/>
</dbReference>
<evidence type="ECO:0000256" key="2">
    <source>
        <dbReference type="ARBA" id="ARBA00007430"/>
    </source>
</evidence>
<name>A0A1H9DH13_9ACTN</name>
<feature type="transmembrane region" description="Helical" evidence="7">
    <location>
        <begin position="138"/>
        <end position="155"/>
    </location>
</feature>
<evidence type="ECO:0000256" key="6">
    <source>
        <dbReference type="ARBA" id="ARBA00023136"/>
    </source>
</evidence>
<dbReference type="AlphaFoldDB" id="A0A1H9DH13"/>
<dbReference type="PANTHER" id="PTHR30250:SF10">
    <property type="entry name" value="LIPOPOLYSACCHARIDE BIOSYNTHESIS PROTEIN WZXC"/>
    <property type="match status" value="1"/>
</dbReference>
<keyword evidence="9" id="KW-1185">Reference proteome</keyword>
<dbReference type="GO" id="GO:0005886">
    <property type="term" value="C:plasma membrane"/>
    <property type="evidence" value="ECO:0007669"/>
    <property type="project" value="UniProtKB-SubCell"/>
</dbReference>
<proteinExistence type="inferred from homology"/>
<feature type="transmembrane region" description="Helical" evidence="7">
    <location>
        <begin position="267"/>
        <end position="293"/>
    </location>
</feature>
<dbReference type="EMBL" id="FOFA01000002">
    <property type="protein sequence ID" value="SEQ12782.1"/>
    <property type="molecule type" value="Genomic_DNA"/>
</dbReference>
<dbReference type="Proteomes" id="UP000198504">
    <property type="component" value="Unassembled WGS sequence"/>
</dbReference>
<reference evidence="9" key="1">
    <citation type="submission" date="2016-10" db="EMBL/GenBank/DDBJ databases">
        <authorList>
            <person name="Varghese N."/>
            <person name="Submissions S."/>
        </authorList>
    </citation>
    <scope>NUCLEOTIDE SEQUENCE [LARGE SCALE GENOMIC DNA]</scope>
    <source>
        <strain evidence="9">CGMCC 4.6856</strain>
    </source>
</reference>
<comment type="similarity">
    <text evidence="2">Belongs to the polysaccharide synthase family.</text>
</comment>
<feature type="transmembrane region" description="Helical" evidence="7">
    <location>
        <begin position="64"/>
        <end position="85"/>
    </location>
</feature>
<feature type="transmembrane region" description="Helical" evidence="7">
    <location>
        <begin position="194"/>
        <end position="212"/>
    </location>
</feature>
<evidence type="ECO:0000256" key="7">
    <source>
        <dbReference type="SAM" id="Phobius"/>
    </source>
</evidence>
<evidence type="ECO:0000313" key="9">
    <source>
        <dbReference type="Proteomes" id="UP000198504"/>
    </source>
</evidence>
<sequence length="513" mass="53026">MTDGAGPSTAAAPSAQDAPAAAEPTLARSVGRGAAWALAANITMRFASVAVTAILARLLSKEDFGIFAVALAVYLVVASLAELGMASAVARSPLEPEEIAPTISSISILASVGIAVLMASGAPLIASALGQPGAAQPIRILALCLVLTGVFAVPGAQLVREFRQDKIFLGTVVGFLVANPLLVLLALHGGGATAFAWSRVVGQLATGLVFVLSTSRRYWPRWRREVVRPLLRFGLPLSLANLVNWTLLNADYMILGRLVDAAQIGVYVIAFNVANWSTAVLGSVLNSVVVPAFGRVADDRERLGAALTSSTGLVAAVALPTAAISAALSRPLVDTVFGARWAEAAPVLVVLAGYGALYAFSLLFANVLVATGQTVRLLLIQLGWVVVLVPGMVLGEHWAGLRGVAWAHVVTIGLIAVPAYGVAVVRATGRHPLLLLRAVVAPLVAATLAAAAARLASQPFTTPWLALLVGCLAGGVVYALAIAPMALRQLPDRFVPGWVPGWALQARREVAAP</sequence>
<dbReference type="STRING" id="1036181.SAMN05421756_102540"/>
<keyword evidence="6 7" id="KW-0472">Membrane</keyword>
<evidence type="ECO:0000256" key="4">
    <source>
        <dbReference type="ARBA" id="ARBA00022692"/>
    </source>
</evidence>
<feature type="transmembrane region" description="Helical" evidence="7">
    <location>
        <begin position="377"/>
        <end position="399"/>
    </location>
</feature>
<dbReference type="PANTHER" id="PTHR30250">
    <property type="entry name" value="PST FAMILY PREDICTED COLANIC ACID TRANSPORTER"/>
    <property type="match status" value="1"/>
</dbReference>
<feature type="transmembrane region" description="Helical" evidence="7">
    <location>
        <begin position="106"/>
        <end position="126"/>
    </location>
</feature>
<feature type="transmembrane region" description="Helical" evidence="7">
    <location>
        <begin position="434"/>
        <end position="452"/>
    </location>
</feature>
<evidence type="ECO:0000256" key="1">
    <source>
        <dbReference type="ARBA" id="ARBA00004651"/>
    </source>
</evidence>
<keyword evidence="5 7" id="KW-1133">Transmembrane helix</keyword>
<evidence type="ECO:0000256" key="3">
    <source>
        <dbReference type="ARBA" id="ARBA00022475"/>
    </source>
</evidence>
<gene>
    <name evidence="8" type="ORF">SAMN05421756_102540</name>
</gene>
<comment type="subcellular location">
    <subcellularLocation>
        <location evidence="1">Cell membrane</location>
        <topology evidence="1">Multi-pass membrane protein</topology>
    </subcellularLocation>
</comment>
<evidence type="ECO:0000313" key="8">
    <source>
        <dbReference type="EMBL" id="SEQ12782.1"/>
    </source>
</evidence>
<feature type="transmembrane region" description="Helical" evidence="7">
    <location>
        <begin position="305"/>
        <end position="328"/>
    </location>
</feature>
<feature type="transmembrane region" description="Helical" evidence="7">
    <location>
        <begin position="167"/>
        <end position="188"/>
    </location>
</feature>
<feature type="transmembrane region" description="Helical" evidence="7">
    <location>
        <begin position="348"/>
        <end position="370"/>
    </location>
</feature>
<feature type="transmembrane region" description="Helical" evidence="7">
    <location>
        <begin position="405"/>
        <end position="427"/>
    </location>
</feature>
<keyword evidence="4 7" id="KW-0812">Transmembrane</keyword>
<dbReference type="Pfam" id="PF13440">
    <property type="entry name" value="Polysacc_synt_3"/>
    <property type="match status" value="1"/>
</dbReference>
<accession>A0A1H9DH13</accession>
<dbReference type="InterPro" id="IPR050833">
    <property type="entry name" value="Poly_Biosynth_Transport"/>
</dbReference>
<protein>
    <submittedName>
        <fullName evidence="8">Polysaccharide transporter, PST family</fullName>
    </submittedName>
</protein>
<feature type="transmembrane region" description="Helical" evidence="7">
    <location>
        <begin position="35"/>
        <end position="58"/>
    </location>
</feature>
<keyword evidence="3" id="KW-1003">Cell membrane</keyword>
<feature type="transmembrane region" description="Helical" evidence="7">
    <location>
        <begin position="464"/>
        <end position="487"/>
    </location>
</feature>